<dbReference type="EMBL" id="GBXM01075484">
    <property type="protein sequence ID" value="JAH33093.1"/>
    <property type="molecule type" value="Transcribed_RNA"/>
</dbReference>
<organism evidence="1">
    <name type="scientific">Anguilla anguilla</name>
    <name type="common">European freshwater eel</name>
    <name type="synonym">Muraena anguilla</name>
    <dbReference type="NCBI Taxonomy" id="7936"/>
    <lineage>
        <taxon>Eukaryota</taxon>
        <taxon>Metazoa</taxon>
        <taxon>Chordata</taxon>
        <taxon>Craniata</taxon>
        <taxon>Vertebrata</taxon>
        <taxon>Euteleostomi</taxon>
        <taxon>Actinopterygii</taxon>
        <taxon>Neopterygii</taxon>
        <taxon>Teleostei</taxon>
        <taxon>Anguilliformes</taxon>
        <taxon>Anguillidae</taxon>
        <taxon>Anguilla</taxon>
    </lineage>
</organism>
<reference evidence="1" key="2">
    <citation type="journal article" date="2015" name="Fish Shellfish Immunol.">
        <title>Early steps in the European eel (Anguilla anguilla)-Vibrio vulnificus interaction in the gills: Role of the RtxA13 toxin.</title>
        <authorList>
            <person name="Callol A."/>
            <person name="Pajuelo D."/>
            <person name="Ebbesson L."/>
            <person name="Teles M."/>
            <person name="MacKenzie S."/>
            <person name="Amaro C."/>
        </authorList>
    </citation>
    <scope>NUCLEOTIDE SEQUENCE</scope>
</reference>
<evidence type="ECO:0000313" key="1">
    <source>
        <dbReference type="EMBL" id="JAH33093.1"/>
    </source>
</evidence>
<reference evidence="1" key="1">
    <citation type="submission" date="2014-11" db="EMBL/GenBank/DDBJ databases">
        <authorList>
            <person name="Amaro Gonzalez C."/>
        </authorList>
    </citation>
    <scope>NUCLEOTIDE SEQUENCE</scope>
</reference>
<dbReference type="AlphaFoldDB" id="A0A0E9RXX5"/>
<proteinExistence type="predicted"/>
<accession>A0A0E9RXX5</accession>
<name>A0A0E9RXX5_ANGAN</name>
<sequence length="44" mass="5107">MFHLRNTTALAQLDFNVNPWDSYYTDNQLISMTSHPTGNIDCFI</sequence>
<protein>
    <submittedName>
        <fullName evidence="1">Uncharacterized protein</fullName>
    </submittedName>
</protein>